<dbReference type="GO" id="GO:0046872">
    <property type="term" value="F:metal ion binding"/>
    <property type="evidence" value="ECO:0007669"/>
    <property type="project" value="UniProtKB-KW"/>
</dbReference>
<sequence>MPRYAMAIDLSLCVGCAACAVACKMENQVPPGVFNLWIREREVGAYPDLTVEFRPEQCLHCENPPCVPVCPTGASYQREDGLVLVDPRRCIACGACIAACPYDARYLHPAGYVEKCTFCAHRLERGQAPACVATCPTFCRTFGDLDDPESPVSRALREAGRVDVLRPELGTRPKLFYLNAPSKRGLTQERQVKEVRHD</sequence>
<proteinExistence type="predicted"/>
<accession>A0A4Q9B5V6</accession>
<feature type="domain" description="4Fe-4S ferredoxin-type" evidence="5">
    <location>
        <begin position="81"/>
        <end position="110"/>
    </location>
</feature>
<gene>
    <name evidence="6" type="ORF">ETP66_02070</name>
</gene>
<dbReference type="PANTHER" id="PTHR43177:SF3">
    <property type="entry name" value="PROTEIN NRFC HOMOLOG"/>
    <property type="match status" value="1"/>
</dbReference>
<organism evidence="6 7">
    <name type="scientific">Thermus thermamylovorans</name>
    <dbReference type="NCBI Taxonomy" id="2509362"/>
    <lineage>
        <taxon>Bacteria</taxon>
        <taxon>Thermotogati</taxon>
        <taxon>Deinococcota</taxon>
        <taxon>Deinococci</taxon>
        <taxon>Thermales</taxon>
        <taxon>Thermaceae</taxon>
        <taxon>Thermus</taxon>
    </lineage>
</organism>
<dbReference type="GO" id="GO:0051539">
    <property type="term" value="F:4 iron, 4 sulfur cluster binding"/>
    <property type="evidence" value="ECO:0007669"/>
    <property type="project" value="UniProtKB-KW"/>
</dbReference>
<dbReference type="CDD" id="cd10551">
    <property type="entry name" value="PsrB"/>
    <property type="match status" value="1"/>
</dbReference>
<feature type="domain" description="4Fe-4S ferredoxin-type" evidence="5">
    <location>
        <begin position="49"/>
        <end position="80"/>
    </location>
</feature>
<dbReference type="InterPro" id="IPR050954">
    <property type="entry name" value="ET_IronSulfur_Cluster-Binding"/>
</dbReference>
<protein>
    <submittedName>
        <fullName evidence="6">4Fe-4S dicluster domain-containing protein</fullName>
    </submittedName>
</protein>
<dbReference type="PANTHER" id="PTHR43177">
    <property type="entry name" value="PROTEIN NRFC"/>
    <property type="match status" value="1"/>
</dbReference>
<dbReference type="OrthoDB" id="9810688at2"/>
<evidence type="ECO:0000256" key="4">
    <source>
        <dbReference type="ARBA" id="ARBA00023014"/>
    </source>
</evidence>
<evidence type="ECO:0000259" key="5">
    <source>
        <dbReference type="PROSITE" id="PS51379"/>
    </source>
</evidence>
<dbReference type="Gene3D" id="3.30.70.20">
    <property type="match status" value="2"/>
</dbReference>
<keyword evidence="1" id="KW-0004">4Fe-4S</keyword>
<dbReference type="PROSITE" id="PS51379">
    <property type="entry name" value="4FE4S_FER_2"/>
    <property type="match status" value="3"/>
</dbReference>
<dbReference type="PROSITE" id="PS00198">
    <property type="entry name" value="4FE4S_FER_1"/>
    <property type="match status" value="1"/>
</dbReference>
<dbReference type="InterPro" id="IPR017896">
    <property type="entry name" value="4Fe4S_Fe-S-bd"/>
</dbReference>
<dbReference type="EMBL" id="SIJL01000002">
    <property type="protein sequence ID" value="TBH21420.1"/>
    <property type="molecule type" value="Genomic_DNA"/>
</dbReference>
<evidence type="ECO:0000313" key="7">
    <source>
        <dbReference type="Proteomes" id="UP000292858"/>
    </source>
</evidence>
<evidence type="ECO:0000256" key="2">
    <source>
        <dbReference type="ARBA" id="ARBA00022723"/>
    </source>
</evidence>
<keyword evidence="3" id="KW-0408">Iron</keyword>
<keyword evidence="2" id="KW-0479">Metal-binding</keyword>
<evidence type="ECO:0000256" key="1">
    <source>
        <dbReference type="ARBA" id="ARBA00022485"/>
    </source>
</evidence>
<dbReference type="Pfam" id="PF13247">
    <property type="entry name" value="Fer4_11"/>
    <property type="match status" value="1"/>
</dbReference>
<keyword evidence="4" id="KW-0411">Iron-sulfur</keyword>
<reference evidence="6 7" key="1">
    <citation type="submission" date="2019-02" db="EMBL/GenBank/DDBJ databases">
        <title>Thermus sp. a novel from hot spring.</title>
        <authorList>
            <person name="Zhao Z."/>
        </authorList>
    </citation>
    <scope>NUCLEOTIDE SEQUENCE [LARGE SCALE GENOMIC DNA]</scope>
    <source>
        <strain evidence="6 7">CFH 72773T</strain>
    </source>
</reference>
<dbReference type="RefSeq" id="WP_130840154.1">
    <property type="nucleotide sequence ID" value="NZ_SIJL01000002.1"/>
</dbReference>
<dbReference type="AlphaFoldDB" id="A0A4Q9B5V6"/>
<dbReference type="SUPFAM" id="SSF54862">
    <property type="entry name" value="4Fe-4S ferredoxins"/>
    <property type="match status" value="1"/>
</dbReference>
<evidence type="ECO:0000313" key="6">
    <source>
        <dbReference type="EMBL" id="TBH21420.1"/>
    </source>
</evidence>
<comment type="caution">
    <text evidence="6">The sequence shown here is derived from an EMBL/GenBank/DDBJ whole genome shotgun (WGS) entry which is preliminary data.</text>
</comment>
<dbReference type="Proteomes" id="UP000292858">
    <property type="component" value="Unassembled WGS sequence"/>
</dbReference>
<dbReference type="InterPro" id="IPR017900">
    <property type="entry name" value="4Fe4S_Fe_S_CS"/>
</dbReference>
<evidence type="ECO:0000256" key="3">
    <source>
        <dbReference type="ARBA" id="ARBA00023004"/>
    </source>
</evidence>
<name>A0A4Q9B5V6_9DEIN</name>
<feature type="domain" description="4Fe-4S ferredoxin-type" evidence="5">
    <location>
        <begin position="4"/>
        <end position="33"/>
    </location>
</feature>
<keyword evidence="7" id="KW-1185">Reference proteome</keyword>